<evidence type="ECO:0000256" key="6">
    <source>
        <dbReference type="ARBA" id="ARBA00022692"/>
    </source>
</evidence>
<evidence type="ECO:0000256" key="1">
    <source>
        <dbReference type="ARBA" id="ARBA00003878"/>
    </source>
</evidence>
<keyword evidence="5 13" id="KW-0589">Pheromone response</keyword>
<feature type="transmembrane region" description="Helical" evidence="13">
    <location>
        <begin position="316"/>
        <end position="336"/>
    </location>
</feature>
<comment type="subcellular location">
    <subcellularLocation>
        <location evidence="2 13">Cell membrane</location>
        <topology evidence="2 13">Multi-pass membrane protein</topology>
    </subcellularLocation>
</comment>
<evidence type="ECO:0000256" key="12">
    <source>
        <dbReference type="ARBA" id="ARBA00023224"/>
    </source>
</evidence>
<name>A0A8C8ZKF0_PROSS</name>
<keyword evidence="7 13" id="KW-1133">Transmembrane helix</keyword>
<dbReference type="Proteomes" id="UP000694414">
    <property type="component" value="Unplaced"/>
</dbReference>
<dbReference type="Pfam" id="PF03402">
    <property type="entry name" value="V1R"/>
    <property type="match status" value="1"/>
</dbReference>
<dbReference type="FunFam" id="1.20.1070.10:FF:000033">
    <property type="entry name" value="Vomeronasal type-1 receptor"/>
    <property type="match status" value="1"/>
</dbReference>
<feature type="transmembrane region" description="Helical" evidence="13">
    <location>
        <begin position="6"/>
        <end position="29"/>
    </location>
</feature>
<keyword evidence="8 13" id="KW-0297">G-protein coupled receptor</keyword>
<dbReference type="GO" id="GO:0005886">
    <property type="term" value="C:plasma membrane"/>
    <property type="evidence" value="ECO:0007669"/>
    <property type="project" value="UniProtKB-SubCell"/>
</dbReference>
<dbReference type="SUPFAM" id="SSF81321">
    <property type="entry name" value="Family A G protein-coupled receptor-like"/>
    <property type="match status" value="1"/>
</dbReference>
<evidence type="ECO:0000313" key="16">
    <source>
        <dbReference type="Proteomes" id="UP000694414"/>
    </source>
</evidence>
<dbReference type="InterPro" id="IPR017452">
    <property type="entry name" value="GPCR_Rhodpsn_7TM"/>
</dbReference>
<evidence type="ECO:0000313" key="15">
    <source>
        <dbReference type="Ensembl" id="ENSPSMP00000019423.1"/>
    </source>
</evidence>
<dbReference type="GO" id="GO:0019236">
    <property type="term" value="P:response to pheromone"/>
    <property type="evidence" value="ECO:0007669"/>
    <property type="project" value="UniProtKB-KW"/>
</dbReference>
<reference evidence="15" key="1">
    <citation type="submission" date="2025-08" db="UniProtKB">
        <authorList>
            <consortium name="Ensembl"/>
        </authorList>
    </citation>
    <scope>IDENTIFICATION</scope>
</reference>
<dbReference type="InterPro" id="IPR004072">
    <property type="entry name" value="Vmron_rcpt_1"/>
</dbReference>
<evidence type="ECO:0000256" key="10">
    <source>
        <dbReference type="ARBA" id="ARBA00023170"/>
    </source>
</evidence>
<dbReference type="Ensembl" id="ENSPSMT00000022503.1">
    <property type="protein sequence ID" value="ENSPSMP00000019423.1"/>
    <property type="gene ID" value="ENSPSMG00000013698.1"/>
</dbReference>
<evidence type="ECO:0000256" key="13">
    <source>
        <dbReference type="RuleBase" id="RU364061"/>
    </source>
</evidence>
<evidence type="ECO:0000256" key="11">
    <source>
        <dbReference type="ARBA" id="ARBA00023180"/>
    </source>
</evidence>
<organism evidence="15 16">
    <name type="scientific">Prolemur simus</name>
    <name type="common">Greater bamboo lemur</name>
    <name type="synonym">Hapalemur simus</name>
    <dbReference type="NCBI Taxonomy" id="1328070"/>
    <lineage>
        <taxon>Eukaryota</taxon>
        <taxon>Metazoa</taxon>
        <taxon>Chordata</taxon>
        <taxon>Craniata</taxon>
        <taxon>Vertebrata</taxon>
        <taxon>Euteleostomi</taxon>
        <taxon>Mammalia</taxon>
        <taxon>Eutheria</taxon>
        <taxon>Euarchontoglires</taxon>
        <taxon>Primates</taxon>
        <taxon>Strepsirrhini</taxon>
        <taxon>Lemuriformes</taxon>
        <taxon>Lemuridae</taxon>
        <taxon>Prolemur</taxon>
    </lineage>
</organism>
<keyword evidence="11" id="KW-0325">Glycoprotein</keyword>
<reference evidence="15" key="2">
    <citation type="submission" date="2025-09" db="UniProtKB">
        <authorList>
            <consortium name="Ensembl"/>
        </authorList>
    </citation>
    <scope>IDENTIFICATION</scope>
</reference>
<keyword evidence="10 13" id="KW-0675">Receptor</keyword>
<dbReference type="GO" id="GO:0007606">
    <property type="term" value="P:sensory perception of chemical stimulus"/>
    <property type="evidence" value="ECO:0007669"/>
    <property type="project" value="UniProtKB-ARBA"/>
</dbReference>
<keyword evidence="12 13" id="KW-0807">Transducer</keyword>
<evidence type="ECO:0000256" key="3">
    <source>
        <dbReference type="ARBA" id="ARBA00010663"/>
    </source>
</evidence>
<proteinExistence type="inferred from homology"/>
<feature type="transmembrane region" description="Helical" evidence="13">
    <location>
        <begin position="286"/>
        <end position="310"/>
    </location>
</feature>
<dbReference type="PANTHER" id="PTHR24062">
    <property type="entry name" value="VOMERONASAL TYPE-1 RECEPTOR"/>
    <property type="match status" value="1"/>
</dbReference>
<feature type="transmembrane region" description="Helical" evidence="13">
    <location>
        <begin position="177"/>
        <end position="199"/>
    </location>
</feature>
<sequence>SVLTQWLLIFKLFHIHIHMFYMSVVTYMAPFRQSSHITLMQMCQKLLGRLKSLKLLNRLIFLSQTTVGLLGNFFLLYHYSFLYYTRGTSRSTDLVLKHLTVANSLVIFSKGVPQTVVTLGLKHSLTDVECKLVFYVHRVGRGVCIGTTCLLSVFQAITISPTGSRWAELKPQAPQCIGALSILCWILNMLVNTIILQYVTGQQNSINNTNEKDLGYCSAVDTGNSIVKFVHFILLSSYDVLCLGLMTWASGSMVCILHRHKQQVQHIHRTHLSPRSSPESRVTQSILVLVSTFVSFYTLSSIFILFLTIFPNPGLWLVNTSVLIAACFPTVSPFVLMRRDPRIPQIHSACYEWNTKFSKLIRCL</sequence>
<keyword evidence="4 13" id="KW-1003">Cell membrane</keyword>
<keyword evidence="9 13" id="KW-0472">Membrane</keyword>
<keyword evidence="6 13" id="KW-0812">Transmembrane</keyword>
<comment type="similarity">
    <text evidence="3 13">Belongs to the G-protein coupled receptor 1 family.</text>
</comment>
<protein>
    <recommendedName>
        <fullName evidence="13">Vomeronasal type-1 receptor</fullName>
    </recommendedName>
</protein>
<dbReference type="GO" id="GO:0016503">
    <property type="term" value="F:pheromone receptor activity"/>
    <property type="evidence" value="ECO:0007669"/>
    <property type="project" value="InterPro"/>
</dbReference>
<evidence type="ECO:0000256" key="8">
    <source>
        <dbReference type="ARBA" id="ARBA00023040"/>
    </source>
</evidence>
<dbReference type="PROSITE" id="PS50262">
    <property type="entry name" value="G_PROTEIN_RECEP_F1_2"/>
    <property type="match status" value="1"/>
</dbReference>
<feature type="transmembrane region" description="Helical" evidence="13">
    <location>
        <begin position="229"/>
        <end position="257"/>
    </location>
</feature>
<dbReference type="AlphaFoldDB" id="A0A8C8ZKF0"/>
<dbReference type="CDD" id="cd13949">
    <property type="entry name" value="7tm_V1R_pheromone"/>
    <property type="match status" value="1"/>
</dbReference>
<accession>A0A8C8ZKF0</accession>
<evidence type="ECO:0000256" key="9">
    <source>
        <dbReference type="ARBA" id="ARBA00023136"/>
    </source>
</evidence>
<dbReference type="PRINTS" id="PR01534">
    <property type="entry name" value="VOMERONASL1R"/>
</dbReference>
<dbReference type="GeneTree" id="ENSGT00960000186612"/>
<evidence type="ECO:0000256" key="4">
    <source>
        <dbReference type="ARBA" id="ARBA00022475"/>
    </source>
</evidence>
<comment type="function">
    <text evidence="1">Putative pheromone receptor.</text>
</comment>
<feature type="domain" description="G-protein coupled receptors family 1 profile" evidence="14">
    <location>
        <begin position="71"/>
        <end position="336"/>
    </location>
</feature>
<evidence type="ECO:0000256" key="2">
    <source>
        <dbReference type="ARBA" id="ARBA00004651"/>
    </source>
</evidence>
<feature type="transmembrane region" description="Helical" evidence="13">
    <location>
        <begin position="59"/>
        <end position="79"/>
    </location>
</feature>
<evidence type="ECO:0000256" key="7">
    <source>
        <dbReference type="ARBA" id="ARBA00022989"/>
    </source>
</evidence>
<keyword evidence="16" id="KW-1185">Reference proteome</keyword>
<dbReference type="Gene3D" id="1.20.1070.10">
    <property type="entry name" value="Rhodopsin 7-helix transmembrane proteins"/>
    <property type="match status" value="1"/>
</dbReference>
<evidence type="ECO:0000259" key="14">
    <source>
        <dbReference type="PROSITE" id="PS50262"/>
    </source>
</evidence>
<evidence type="ECO:0000256" key="5">
    <source>
        <dbReference type="ARBA" id="ARBA00022507"/>
    </source>
</evidence>